<accession>A0A1I2E0V9</accession>
<feature type="compositionally biased region" description="Low complexity" evidence="1">
    <location>
        <begin position="71"/>
        <end position="91"/>
    </location>
</feature>
<gene>
    <name evidence="2" type="ORF">SAMN02745121_05838</name>
</gene>
<name>A0A1I2E0V9_9BACT</name>
<dbReference type="EMBL" id="FOMX01000021">
    <property type="protein sequence ID" value="SFE86181.1"/>
    <property type="molecule type" value="Genomic_DNA"/>
</dbReference>
<feature type="region of interest" description="Disordered" evidence="1">
    <location>
        <begin position="67"/>
        <end position="94"/>
    </location>
</feature>
<sequence length="246" mass="25685">MSQPDPVYIVRAPAAAAEPRRMIGGAEVARRNLVAVQLLDMAVSTCRGFGLLLALGALALGCKPGPGDPAGGSTDSAGSTGSTSSTTVGEDGTSGGMVPNHLFGTFHSQSYTAGQKWESEVDGGIHLIWWGNVLIDPDGTMAYEEYACGQLVEIQSFSWVIDGDAIRVVSADGVPFKYAGSEVVEVEIEPSGVCGEILISSLTPAGHSHTETWVLGHLCPVNPDQQSCDFEFAWCEGPPEPVDGTC</sequence>
<dbReference type="RefSeq" id="WP_096327445.1">
    <property type="nucleotide sequence ID" value="NZ_FOMX01000021.1"/>
</dbReference>
<evidence type="ECO:0000256" key="1">
    <source>
        <dbReference type="SAM" id="MobiDB-lite"/>
    </source>
</evidence>
<dbReference type="Proteomes" id="UP000199400">
    <property type="component" value="Unassembled WGS sequence"/>
</dbReference>
<keyword evidence="3" id="KW-1185">Reference proteome</keyword>
<reference evidence="3" key="1">
    <citation type="submission" date="2016-10" db="EMBL/GenBank/DDBJ databases">
        <authorList>
            <person name="Varghese N."/>
            <person name="Submissions S."/>
        </authorList>
    </citation>
    <scope>NUCLEOTIDE SEQUENCE [LARGE SCALE GENOMIC DNA]</scope>
    <source>
        <strain evidence="3">ATCC 25963</strain>
    </source>
</reference>
<proteinExistence type="predicted"/>
<protein>
    <submittedName>
        <fullName evidence="2">Uncharacterized protein</fullName>
    </submittedName>
</protein>
<organism evidence="2 3">
    <name type="scientific">Nannocystis exedens</name>
    <dbReference type="NCBI Taxonomy" id="54"/>
    <lineage>
        <taxon>Bacteria</taxon>
        <taxon>Pseudomonadati</taxon>
        <taxon>Myxococcota</taxon>
        <taxon>Polyangia</taxon>
        <taxon>Nannocystales</taxon>
        <taxon>Nannocystaceae</taxon>
        <taxon>Nannocystis</taxon>
    </lineage>
</organism>
<dbReference type="STRING" id="54.SAMN02745121_05838"/>
<dbReference type="AlphaFoldDB" id="A0A1I2E0V9"/>
<evidence type="ECO:0000313" key="3">
    <source>
        <dbReference type="Proteomes" id="UP000199400"/>
    </source>
</evidence>
<evidence type="ECO:0000313" key="2">
    <source>
        <dbReference type="EMBL" id="SFE86181.1"/>
    </source>
</evidence>